<evidence type="ECO:0000256" key="2">
    <source>
        <dbReference type="ARBA" id="ARBA00012534"/>
    </source>
</evidence>
<keyword evidence="8" id="KW-1185">Reference proteome</keyword>
<dbReference type="PANTHER" id="PTHR24422">
    <property type="entry name" value="CHEMOTAXIS PROTEIN METHYLTRANSFERASE"/>
    <property type="match status" value="1"/>
</dbReference>
<evidence type="ECO:0000259" key="6">
    <source>
        <dbReference type="PROSITE" id="PS50123"/>
    </source>
</evidence>
<dbReference type="InterPro" id="IPR022641">
    <property type="entry name" value="CheR_N"/>
</dbReference>
<comment type="catalytic activity">
    <reaction evidence="1">
        <text>L-glutamyl-[protein] + S-adenosyl-L-methionine = [protein]-L-glutamate 5-O-methyl ester + S-adenosyl-L-homocysteine</text>
        <dbReference type="Rhea" id="RHEA:24452"/>
        <dbReference type="Rhea" id="RHEA-COMP:10208"/>
        <dbReference type="Rhea" id="RHEA-COMP:10311"/>
        <dbReference type="ChEBI" id="CHEBI:29973"/>
        <dbReference type="ChEBI" id="CHEBI:57856"/>
        <dbReference type="ChEBI" id="CHEBI:59789"/>
        <dbReference type="ChEBI" id="CHEBI:82795"/>
        <dbReference type="EC" id="2.1.1.80"/>
    </reaction>
</comment>
<evidence type="ECO:0000256" key="3">
    <source>
        <dbReference type="ARBA" id="ARBA00022603"/>
    </source>
</evidence>
<dbReference type="Gene3D" id="1.10.155.10">
    <property type="entry name" value="Chemotaxis receptor methyltransferase CheR, N-terminal domain"/>
    <property type="match status" value="1"/>
</dbReference>
<evidence type="ECO:0000313" key="8">
    <source>
        <dbReference type="Proteomes" id="UP001209681"/>
    </source>
</evidence>
<dbReference type="SUPFAM" id="SSF53335">
    <property type="entry name" value="S-adenosyl-L-methionine-dependent methyltransferases"/>
    <property type="match status" value="1"/>
</dbReference>
<dbReference type="Proteomes" id="UP001209681">
    <property type="component" value="Unassembled WGS sequence"/>
</dbReference>
<dbReference type="InterPro" id="IPR029063">
    <property type="entry name" value="SAM-dependent_MTases_sf"/>
</dbReference>
<dbReference type="InterPro" id="IPR050903">
    <property type="entry name" value="Bact_Chemotaxis_MeTrfase"/>
</dbReference>
<dbReference type="PANTHER" id="PTHR24422:SF21">
    <property type="entry name" value="CHEMOTAXIS PROTEIN METHYLTRANSFERASE 1"/>
    <property type="match status" value="1"/>
</dbReference>
<evidence type="ECO:0000313" key="7">
    <source>
        <dbReference type="EMBL" id="MCW7752416.1"/>
    </source>
</evidence>
<dbReference type="PRINTS" id="PR00996">
    <property type="entry name" value="CHERMTFRASE"/>
</dbReference>
<name>A0ABT3N5H6_9BACT</name>
<comment type="caution">
    <text evidence="7">The sequence shown here is derived from an EMBL/GenBank/DDBJ whole genome shotgun (WGS) entry which is preliminary data.</text>
</comment>
<dbReference type="InterPro" id="IPR022642">
    <property type="entry name" value="CheR_C"/>
</dbReference>
<dbReference type="Gene3D" id="3.40.50.150">
    <property type="entry name" value="Vaccinia Virus protein VP39"/>
    <property type="match status" value="1"/>
</dbReference>
<accession>A0ABT3N5H6</accession>
<dbReference type="Pfam" id="PF01739">
    <property type="entry name" value="CheR"/>
    <property type="match status" value="1"/>
</dbReference>
<protein>
    <recommendedName>
        <fullName evidence="2">protein-glutamate O-methyltransferase</fullName>
        <ecNumber evidence="2">2.1.1.80</ecNumber>
    </recommendedName>
</protein>
<evidence type="ECO:0000256" key="5">
    <source>
        <dbReference type="ARBA" id="ARBA00022691"/>
    </source>
</evidence>
<keyword evidence="5" id="KW-0949">S-adenosyl-L-methionine</keyword>
<dbReference type="EMBL" id="JAPFPW010000001">
    <property type="protein sequence ID" value="MCW7752416.1"/>
    <property type="molecule type" value="Genomic_DNA"/>
</dbReference>
<proteinExistence type="predicted"/>
<organism evidence="7 8">
    <name type="scientific">Desulfobotulus pelophilus</name>
    <dbReference type="NCBI Taxonomy" id="2823377"/>
    <lineage>
        <taxon>Bacteria</taxon>
        <taxon>Pseudomonadati</taxon>
        <taxon>Thermodesulfobacteriota</taxon>
        <taxon>Desulfobacteria</taxon>
        <taxon>Desulfobacterales</taxon>
        <taxon>Desulfobacteraceae</taxon>
        <taxon>Desulfobotulus</taxon>
    </lineage>
</organism>
<dbReference type="CDD" id="cd02440">
    <property type="entry name" value="AdoMet_MTases"/>
    <property type="match status" value="1"/>
</dbReference>
<dbReference type="InterPro" id="IPR036804">
    <property type="entry name" value="CheR_N_sf"/>
</dbReference>
<dbReference type="Pfam" id="PF03705">
    <property type="entry name" value="CheR_N"/>
    <property type="match status" value="1"/>
</dbReference>
<keyword evidence="3" id="KW-0489">Methyltransferase</keyword>
<gene>
    <name evidence="7" type="ORF">OOT00_00260</name>
</gene>
<evidence type="ECO:0000256" key="1">
    <source>
        <dbReference type="ARBA" id="ARBA00001541"/>
    </source>
</evidence>
<dbReference type="SMART" id="SM00138">
    <property type="entry name" value="MeTrc"/>
    <property type="match status" value="1"/>
</dbReference>
<keyword evidence="4" id="KW-0808">Transferase</keyword>
<reference evidence="7 8" key="1">
    <citation type="submission" date="2022-11" db="EMBL/GenBank/DDBJ databases">
        <title>Desulfobotulus tamanensis H1 sp. nov. - anaerobic, alkaliphilic, sulphate reducing bacterium isolated from terrestrial mud volcano.</title>
        <authorList>
            <person name="Frolova A."/>
            <person name="Merkel A.Y."/>
            <person name="Slobodkin A.I."/>
        </authorList>
    </citation>
    <scope>NUCLEOTIDE SEQUENCE [LARGE SCALE GENOMIC DNA]</scope>
    <source>
        <strain evidence="7 8">H1</strain>
    </source>
</reference>
<feature type="domain" description="CheR-type methyltransferase" evidence="6">
    <location>
        <begin position="1"/>
        <end position="282"/>
    </location>
</feature>
<dbReference type="EC" id="2.1.1.80" evidence="2"/>
<sequence>MIKITPQEFTLFSKYILEISGIALAPGKEYLVETRLHPLLEEQGCKTFTDLYQKIQRDFQKTLEKNVIDAISTNETYFFRDKHPFDLLQHKIIPDLIDKRSRAGKKFGGRTPIRVWSAASSTGQEIYSIAMVLKELGLNLKDYDIHLVGTDISDAAVAQASYGRYNKFEAARGLTPQRLQKYFNRDGEHWRIKDEIRAMASFRKMNLMRPFTGFGKFDIIFCRNVAIYFSPQDRKLLYQKIAGVLETDGYLLIGSTESLSNETALFEPKKYLNSVFYQFRGQP</sequence>
<dbReference type="SUPFAM" id="SSF47757">
    <property type="entry name" value="Chemotaxis receptor methyltransferase CheR, N-terminal domain"/>
    <property type="match status" value="1"/>
</dbReference>
<dbReference type="InterPro" id="IPR000780">
    <property type="entry name" value="CheR_MeTrfase"/>
</dbReference>
<evidence type="ECO:0000256" key="4">
    <source>
        <dbReference type="ARBA" id="ARBA00022679"/>
    </source>
</evidence>
<dbReference type="PROSITE" id="PS50123">
    <property type="entry name" value="CHER"/>
    <property type="match status" value="1"/>
</dbReference>
<dbReference type="RefSeq" id="WP_265423288.1">
    <property type="nucleotide sequence ID" value="NZ_JAPFPW010000001.1"/>
</dbReference>